<feature type="chain" id="PRO_5005893543" evidence="1">
    <location>
        <begin position="18"/>
        <end position="169"/>
    </location>
</feature>
<organism evidence="2 3">
    <name type="scientific">Syphacia muris</name>
    <dbReference type="NCBI Taxonomy" id="451379"/>
    <lineage>
        <taxon>Eukaryota</taxon>
        <taxon>Metazoa</taxon>
        <taxon>Ecdysozoa</taxon>
        <taxon>Nematoda</taxon>
        <taxon>Chromadorea</taxon>
        <taxon>Rhabditida</taxon>
        <taxon>Spirurina</taxon>
        <taxon>Oxyuridomorpha</taxon>
        <taxon>Oxyuroidea</taxon>
        <taxon>Oxyuridae</taxon>
        <taxon>Syphacia</taxon>
    </lineage>
</organism>
<name>A0A0N5AUL9_9BILA</name>
<evidence type="ECO:0000256" key="1">
    <source>
        <dbReference type="SAM" id="SignalP"/>
    </source>
</evidence>
<dbReference type="Proteomes" id="UP000046393">
    <property type="component" value="Unplaced"/>
</dbReference>
<keyword evidence="2" id="KW-1185">Reference proteome</keyword>
<dbReference type="AlphaFoldDB" id="A0A0N5AUL9"/>
<dbReference type="InterPro" id="IPR016186">
    <property type="entry name" value="C-type_lectin-like/link_sf"/>
</dbReference>
<dbReference type="InterPro" id="IPR016187">
    <property type="entry name" value="CTDL_fold"/>
</dbReference>
<keyword evidence="1" id="KW-0732">Signal</keyword>
<dbReference type="Gene3D" id="3.10.100.10">
    <property type="entry name" value="Mannose-Binding Protein A, subunit A"/>
    <property type="match status" value="1"/>
</dbReference>
<evidence type="ECO:0000313" key="3">
    <source>
        <dbReference type="WBParaSite" id="SMUV_0000855701-mRNA-1"/>
    </source>
</evidence>
<protein>
    <submittedName>
        <fullName evidence="3">C-type lectin domain-containing protein</fullName>
    </submittedName>
</protein>
<dbReference type="WBParaSite" id="SMUV_0000855701-mRNA-1">
    <property type="protein sequence ID" value="SMUV_0000855701-mRNA-1"/>
    <property type="gene ID" value="SMUV_0000855701"/>
</dbReference>
<sequence>MANLLIWFLTIELFAFAVKELLTCSVPPPNSSPTTAPDFDRVEVCNDREYSIKEFTLGTSWNTAEEHCRKNNKVLTNFEKKSGRNCVAKVARIDNSEQKFAAAIGIKCDSESNCAWIKNSEVVVPPTDKPIRSDYAAFLHNPGDEYEIVYQNANEGTKNYNVAAVCIGA</sequence>
<feature type="signal peptide" evidence="1">
    <location>
        <begin position="1"/>
        <end position="17"/>
    </location>
</feature>
<dbReference type="SUPFAM" id="SSF56436">
    <property type="entry name" value="C-type lectin-like"/>
    <property type="match status" value="1"/>
</dbReference>
<reference evidence="3" key="1">
    <citation type="submission" date="2017-02" db="UniProtKB">
        <authorList>
            <consortium name="WormBaseParasite"/>
        </authorList>
    </citation>
    <scope>IDENTIFICATION</scope>
</reference>
<proteinExistence type="predicted"/>
<accession>A0A0N5AUL9</accession>
<evidence type="ECO:0000313" key="2">
    <source>
        <dbReference type="Proteomes" id="UP000046393"/>
    </source>
</evidence>